<name>A0A139A6J6_GONPJ</name>
<evidence type="ECO:0000313" key="1">
    <source>
        <dbReference type="EMBL" id="KXS12065.1"/>
    </source>
</evidence>
<dbReference type="OMA" id="VELWIFF"/>
<dbReference type="Pfam" id="PF08539">
    <property type="entry name" value="HbrB"/>
    <property type="match status" value="1"/>
</dbReference>
<dbReference type="GO" id="GO:0038203">
    <property type="term" value="P:TORC2 signaling"/>
    <property type="evidence" value="ECO:0007669"/>
    <property type="project" value="TreeGrafter"/>
</dbReference>
<gene>
    <name evidence="1" type="ORF">M427DRAFT_413401</name>
</gene>
<dbReference type="GO" id="GO:0031932">
    <property type="term" value="C:TORC2 complex"/>
    <property type="evidence" value="ECO:0007669"/>
    <property type="project" value="TreeGrafter"/>
</dbReference>
<dbReference type="AlphaFoldDB" id="A0A139A6J6"/>
<dbReference type="STRING" id="1344416.A0A139A6J6"/>
<dbReference type="EMBL" id="KQ965792">
    <property type="protein sequence ID" value="KXS12065.1"/>
    <property type="molecule type" value="Genomic_DNA"/>
</dbReference>
<evidence type="ECO:0000313" key="2">
    <source>
        <dbReference type="Proteomes" id="UP000070544"/>
    </source>
</evidence>
<keyword evidence="2" id="KW-1185">Reference proteome</keyword>
<sequence>MAAQASDADDASDTDVPFISLVSPFSKIPPGSAWQTITAKVGPIWNGESLRGTAIEDLNVLVIEWLQSGSLSTLKAQLIEFINGSMGVLAARLGNTPNESVVTRTVELWIFFFSILPTMEGCFLPLRSCKEDPDLDVRRLCMRAFRDVVILPNLERLSNSLDKWWETRSGGDDGRRIDDIAARILQMLLLLHELHDEKEKDIGRVLQKLKESLATYKEDNTSSTINFRAV</sequence>
<accession>A0A139A6J6</accession>
<proteinExistence type="predicted"/>
<dbReference type="PANTHER" id="PTHR32428:SF2">
    <property type="entry name" value="TARGET OF RAPAMYCIN COMPLEX 2 SUBUNIT BIT61-RELATED"/>
    <property type="match status" value="1"/>
</dbReference>
<protein>
    <submittedName>
        <fullName evidence="1">Uncharacterized protein</fullName>
    </submittedName>
</protein>
<dbReference type="InterPro" id="IPR016024">
    <property type="entry name" value="ARM-type_fold"/>
</dbReference>
<reference evidence="1 2" key="1">
    <citation type="journal article" date="2015" name="Genome Biol. Evol.">
        <title>Phylogenomic analyses indicate that early fungi evolved digesting cell walls of algal ancestors of land plants.</title>
        <authorList>
            <person name="Chang Y."/>
            <person name="Wang S."/>
            <person name="Sekimoto S."/>
            <person name="Aerts A.L."/>
            <person name="Choi C."/>
            <person name="Clum A."/>
            <person name="LaButti K.M."/>
            <person name="Lindquist E.A."/>
            <person name="Yee Ngan C."/>
            <person name="Ohm R.A."/>
            <person name="Salamov A.A."/>
            <person name="Grigoriev I.V."/>
            <person name="Spatafora J.W."/>
            <person name="Berbee M.L."/>
        </authorList>
    </citation>
    <scope>NUCLEOTIDE SEQUENCE [LARGE SCALE GENOMIC DNA]</scope>
    <source>
        <strain evidence="1 2">JEL478</strain>
    </source>
</reference>
<dbReference type="OrthoDB" id="2290221at2759"/>
<organism evidence="1 2">
    <name type="scientific">Gonapodya prolifera (strain JEL478)</name>
    <name type="common">Monoblepharis prolifera</name>
    <dbReference type="NCBI Taxonomy" id="1344416"/>
    <lineage>
        <taxon>Eukaryota</taxon>
        <taxon>Fungi</taxon>
        <taxon>Fungi incertae sedis</taxon>
        <taxon>Chytridiomycota</taxon>
        <taxon>Chytridiomycota incertae sedis</taxon>
        <taxon>Monoblepharidomycetes</taxon>
        <taxon>Monoblepharidales</taxon>
        <taxon>Gonapodyaceae</taxon>
        <taxon>Gonapodya</taxon>
    </lineage>
</organism>
<dbReference type="Proteomes" id="UP000070544">
    <property type="component" value="Unassembled WGS sequence"/>
</dbReference>
<dbReference type="InterPro" id="IPR013745">
    <property type="entry name" value="Bit61/PRR5"/>
</dbReference>
<dbReference type="PANTHER" id="PTHR32428">
    <property type="entry name" value="TARGET OF RAPAMYCIN COMPLEX 2 SUBUNIT BIT61-RELATED"/>
    <property type="match status" value="1"/>
</dbReference>
<dbReference type="SUPFAM" id="SSF48371">
    <property type="entry name" value="ARM repeat"/>
    <property type="match status" value="1"/>
</dbReference>